<gene>
    <name evidence="2" type="ORF">RXV94_03580</name>
</gene>
<dbReference type="EMBL" id="JAWHTF010000001">
    <property type="protein sequence ID" value="MDU8885227.1"/>
    <property type="molecule type" value="Genomic_DNA"/>
</dbReference>
<dbReference type="PROSITE" id="PS51257">
    <property type="entry name" value="PROKAR_LIPOPROTEIN"/>
    <property type="match status" value="1"/>
</dbReference>
<keyword evidence="3" id="KW-1185">Reference proteome</keyword>
<keyword evidence="1" id="KW-1133">Transmembrane helix</keyword>
<keyword evidence="1" id="KW-0812">Transmembrane</keyword>
<accession>A0ABU3U492</accession>
<reference evidence="2 3" key="1">
    <citation type="submission" date="2023-10" db="EMBL/GenBank/DDBJ databases">
        <title>Marimonas sp. nov. isolated from tidal mud flat.</title>
        <authorList>
            <person name="Jaincy N.J."/>
            <person name="Srinivasan S."/>
            <person name="Lee S.-S."/>
        </authorList>
    </citation>
    <scope>NUCLEOTIDE SEQUENCE [LARGE SCALE GENOMIC DNA]</scope>
    <source>
        <strain evidence="2 3">MJ-SS3</strain>
    </source>
</reference>
<evidence type="ECO:0008006" key="4">
    <source>
        <dbReference type="Google" id="ProtNLM"/>
    </source>
</evidence>
<proteinExistence type="predicted"/>
<comment type="caution">
    <text evidence="2">The sequence shown here is derived from an EMBL/GenBank/DDBJ whole genome shotgun (WGS) entry which is preliminary data.</text>
</comment>
<keyword evidence="1" id="KW-0472">Membrane</keyword>
<organism evidence="2 3">
    <name type="scientific">Gilvirhabdus luticola</name>
    <dbReference type="NCBI Taxonomy" id="3079858"/>
    <lineage>
        <taxon>Bacteria</taxon>
        <taxon>Pseudomonadati</taxon>
        <taxon>Bacteroidota</taxon>
        <taxon>Flavobacteriia</taxon>
        <taxon>Flavobacteriales</taxon>
        <taxon>Flavobacteriaceae</taxon>
        <taxon>Gilvirhabdus</taxon>
    </lineage>
</organism>
<dbReference type="RefSeq" id="WP_316661087.1">
    <property type="nucleotide sequence ID" value="NZ_JAWHTF010000001.1"/>
</dbReference>
<evidence type="ECO:0000256" key="1">
    <source>
        <dbReference type="SAM" id="Phobius"/>
    </source>
</evidence>
<feature type="transmembrane region" description="Helical" evidence="1">
    <location>
        <begin position="96"/>
        <end position="117"/>
    </location>
</feature>
<evidence type="ECO:0000313" key="3">
    <source>
        <dbReference type="Proteomes" id="UP001268651"/>
    </source>
</evidence>
<protein>
    <recommendedName>
        <fullName evidence="4">Lipoprotein</fullName>
    </recommendedName>
</protein>
<dbReference type="Proteomes" id="UP001268651">
    <property type="component" value="Unassembled WGS sequence"/>
</dbReference>
<name>A0ABU3U492_9FLAO</name>
<sequence length="127" mass="14203">MKIIKKQFKLIALILCMLILFQGCTVYKSVPISLEQAVKNESKVRVKTKSNEKFKFNRIGEEDGNFYGVKKTNNVEVKTLLDEEYINTINEKDKTLSTVLSIGIPLVIIGVLGAIVIDTSLGSYGFL</sequence>
<evidence type="ECO:0000313" key="2">
    <source>
        <dbReference type="EMBL" id="MDU8885227.1"/>
    </source>
</evidence>